<evidence type="ECO:0000256" key="3">
    <source>
        <dbReference type="ARBA" id="ARBA00024947"/>
    </source>
</evidence>
<proteinExistence type="inferred from homology"/>
<dbReference type="GO" id="GO:0005739">
    <property type="term" value="C:mitochondrion"/>
    <property type="evidence" value="ECO:0007669"/>
    <property type="project" value="TreeGrafter"/>
</dbReference>
<evidence type="ECO:0000313" key="6">
    <source>
        <dbReference type="Proteomes" id="UP001209878"/>
    </source>
</evidence>
<evidence type="ECO:0000313" key="5">
    <source>
        <dbReference type="EMBL" id="KAK2163945.1"/>
    </source>
</evidence>
<dbReference type="EMBL" id="JAODUO010001439">
    <property type="protein sequence ID" value="KAK2163945.1"/>
    <property type="molecule type" value="Genomic_DNA"/>
</dbReference>
<organism evidence="5 6">
    <name type="scientific">Ridgeia piscesae</name>
    <name type="common">Tubeworm</name>
    <dbReference type="NCBI Taxonomy" id="27915"/>
    <lineage>
        <taxon>Eukaryota</taxon>
        <taxon>Metazoa</taxon>
        <taxon>Spiralia</taxon>
        <taxon>Lophotrochozoa</taxon>
        <taxon>Annelida</taxon>
        <taxon>Polychaeta</taxon>
        <taxon>Sedentaria</taxon>
        <taxon>Canalipalpata</taxon>
        <taxon>Sabellida</taxon>
        <taxon>Siboglinidae</taxon>
        <taxon>Ridgeia</taxon>
    </lineage>
</organism>
<protein>
    <recommendedName>
        <fullName evidence="4">Coenzyme Q-binding protein COQ10 START domain-containing protein</fullName>
    </recommendedName>
</protein>
<dbReference type="GO" id="GO:0048039">
    <property type="term" value="F:ubiquinone binding"/>
    <property type="evidence" value="ECO:0007669"/>
    <property type="project" value="InterPro"/>
</dbReference>
<dbReference type="PANTHER" id="PTHR12901:SF10">
    <property type="entry name" value="COENZYME Q-BINDING PROTEIN COQ10, MITOCHONDRIAL"/>
    <property type="match status" value="1"/>
</dbReference>
<reference evidence="5" key="1">
    <citation type="journal article" date="2023" name="Mol. Biol. Evol.">
        <title>Third-Generation Sequencing Reveals the Adaptive Role of the Epigenome in Three Deep-Sea Polychaetes.</title>
        <authorList>
            <person name="Perez M."/>
            <person name="Aroh O."/>
            <person name="Sun Y."/>
            <person name="Lan Y."/>
            <person name="Juniper S.K."/>
            <person name="Young C.R."/>
            <person name="Angers B."/>
            <person name="Qian P.Y."/>
        </authorList>
    </citation>
    <scope>NUCLEOTIDE SEQUENCE</scope>
    <source>
        <strain evidence="5">R07B-5</strain>
    </source>
</reference>
<evidence type="ECO:0000259" key="4">
    <source>
        <dbReference type="Pfam" id="PF03364"/>
    </source>
</evidence>
<sequence>MPPALLQCKWHPGNEQQQRAFFLPKLPSPFPARMKSEMLGYAEQRLLGFSMQQMFNVVADVEQYEHFVPWCIRSTTHDHHTQGFRCTFTVGFPPVMERYSSDVTICEPNLVKSVSTETKLFRHLVTTWRFSPGYDDNPDTCTLDYKVSFQFHSALYSHLAQLFFDQVVHTMVDSFLRHAQTLYGHPTIAHGQKKVLHSGLSH</sequence>
<dbReference type="InterPro" id="IPR044996">
    <property type="entry name" value="COQ10-like"/>
</dbReference>
<comment type="caution">
    <text evidence="5">The sequence shown here is derived from an EMBL/GenBank/DDBJ whole genome shotgun (WGS) entry which is preliminary data.</text>
</comment>
<dbReference type="InterPro" id="IPR005031">
    <property type="entry name" value="COQ10_START"/>
</dbReference>
<name>A0AAD9NBI5_RIDPI</name>
<dbReference type="Pfam" id="PF03364">
    <property type="entry name" value="Polyketide_cyc"/>
    <property type="match status" value="1"/>
</dbReference>
<accession>A0AAD9NBI5</accession>
<dbReference type="GO" id="GO:0045333">
    <property type="term" value="P:cellular respiration"/>
    <property type="evidence" value="ECO:0007669"/>
    <property type="project" value="InterPro"/>
</dbReference>
<feature type="domain" description="Coenzyme Q-binding protein COQ10 START" evidence="4">
    <location>
        <begin position="49"/>
        <end position="175"/>
    </location>
</feature>
<comment type="subunit">
    <text evidence="2">Interacts with coenzyme Q.</text>
</comment>
<keyword evidence="6" id="KW-1185">Reference proteome</keyword>
<evidence type="ECO:0000256" key="1">
    <source>
        <dbReference type="ARBA" id="ARBA00006885"/>
    </source>
</evidence>
<gene>
    <name evidence="5" type="ORF">NP493_1435g00025</name>
</gene>
<dbReference type="SUPFAM" id="SSF55961">
    <property type="entry name" value="Bet v1-like"/>
    <property type="match status" value="1"/>
</dbReference>
<comment type="similarity">
    <text evidence="1">Belongs to the COQ10 family.</text>
</comment>
<dbReference type="PANTHER" id="PTHR12901">
    <property type="entry name" value="SPERM PROTEIN HOMOLOG"/>
    <property type="match status" value="1"/>
</dbReference>
<dbReference type="Gene3D" id="3.30.530.20">
    <property type="match status" value="1"/>
</dbReference>
<evidence type="ECO:0000256" key="2">
    <source>
        <dbReference type="ARBA" id="ARBA00011814"/>
    </source>
</evidence>
<dbReference type="AlphaFoldDB" id="A0AAD9NBI5"/>
<dbReference type="CDD" id="cd07813">
    <property type="entry name" value="COQ10p_like"/>
    <property type="match status" value="1"/>
</dbReference>
<comment type="function">
    <text evidence="3">Required for the function of coenzyme Q in the respiratory chain. May serve as a chaperone or may be involved in the transport of Q6 from its site of synthesis to the catalytic sites of the respiratory complexes.</text>
</comment>
<dbReference type="InterPro" id="IPR023393">
    <property type="entry name" value="START-like_dom_sf"/>
</dbReference>
<dbReference type="Proteomes" id="UP001209878">
    <property type="component" value="Unassembled WGS sequence"/>
</dbReference>